<organism evidence="1 2">
    <name type="scientific">Ceriporiopsis subvermispora (strain B)</name>
    <name type="common">White-rot fungus</name>
    <name type="synonym">Gelatoporia subvermispora</name>
    <dbReference type="NCBI Taxonomy" id="914234"/>
    <lineage>
        <taxon>Eukaryota</taxon>
        <taxon>Fungi</taxon>
        <taxon>Dikarya</taxon>
        <taxon>Basidiomycota</taxon>
        <taxon>Agaricomycotina</taxon>
        <taxon>Agaricomycetes</taxon>
        <taxon>Polyporales</taxon>
        <taxon>Gelatoporiaceae</taxon>
        <taxon>Gelatoporia</taxon>
    </lineage>
</organism>
<gene>
    <name evidence="1" type="ORF">CERSUDRAFT_120924</name>
</gene>
<sequence length="195" mass="21826">MEETRQSIIDFVPCSGPINQSMQLLHRQPDAGILVCPASATQSLRYDSGSTVRTELLTIHGGTHSSAWALKSSTNPGQWKMCINPEGSPYYVTTSHPFSIVTDSVIQEGGTQEKLNKGIHHIMAQIEDMSFPMPRNAELYIRFDKATGGCKYYFVDHDAQTEFWLQDVEMASIGMPEVSSVYHTSEGHLHFYHTE</sequence>
<accession>M2RUG5</accession>
<evidence type="ECO:0008006" key="3">
    <source>
        <dbReference type="Google" id="ProtNLM"/>
    </source>
</evidence>
<keyword evidence="2" id="KW-1185">Reference proteome</keyword>
<reference evidence="1" key="1">
    <citation type="journal article" date="2012" name="Proc. Natl. Acad. Sci. U.S.A.">
        <title>Comparative genomics of Ceriporiopsis subvermispora and Phanerochaete chrysosporium provide insight into selective ligninolysis.</title>
        <authorList>
            <person name="Fernandez-Fueyo E."/>
            <person name="Ruiz-Duenas F.J."/>
            <person name="Ferreira P."/>
            <person name="Floudas D."/>
            <person name="Hibbett D.S."/>
            <person name="Canessa P."/>
            <person name="Larrondo L.F."/>
            <person name="James T.Y."/>
            <person name="Seelenfreund D."/>
            <person name="Lobos S."/>
            <person name="Polanco R."/>
            <person name="Tello M."/>
            <person name="Honda Y."/>
            <person name="Watanabe T."/>
            <person name="Watanabe T."/>
            <person name="Ryu J.S."/>
            <person name="Kubicek C.P."/>
            <person name="Schmoll M."/>
            <person name="Gaskell J."/>
            <person name="Hammel K.E."/>
            <person name="St John F.J."/>
            <person name="Vanden Wymelenberg A."/>
            <person name="Sabat G."/>
            <person name="Splinter BonDurant S."/>
            <person name="Syed K."/>
            <person name="Yadav J.S."/>
            <person name="Doddapaneni H."/>
            <person name="Subramanian V."/>
            <person name="Lavin J.L."/>
            <person name="Oguiza J.A."/>
            <person name="Perez G."/>
            <person name="Pisabarro A.G."/>
            <person name="Ramirez L."/>
            <person name="Santoyo F."/>
            <person name="Master E."/>
            <person name="Coutinho P.M."/>
            <person name="Henrissat B."/>
            <person name="Lombard V."/>
            <person name="Magnuson J.K."/>
            <person name="Kuees U."/>
            <person name="Hori C."/>
            <person name="Igarashi K."/>
            <person name="Samejima M."/>
            <person name="Held B.W."/>
            <person name="Barry K.W."/>
            <person name="LaButti K.M."/>
            <person name="Lapidus A."/>
            <person name="Lindquist E.A."/>
            <person name="Lucas S.M."/>
            <person name="Riley R."/>
            <person name="Salamov A.A."/>
            <person name="Hoffmeister D."/>
            <person name="Schwenk D."/>
            <person name="Hadar Y."/>
            <person name="Yarden O."/>
            <person name="de Vries R.P."/>
            <person name="Wiebenga A."/>
            <person name="Stenlid J."/>
            <person name="Eastwood D."/>
            <person name="Grigoriev I.V."/>
            <person name="Berka R.M."/>
            <person name="Blanchette R.A."/>
            <person name="Kersten P."/>
            <person name="Martinez A.T."/>
            <person name="Vicuna R."/>
            <person name="Cullen D."/>
        </authorList>
    </citation>
    <scope>NUCLEOTIDE SEQUENCE [LARGE SCALE GENOMIC DNA]</scope>
    <source>
        <strain evidence="1">B</strain>
    </source>
</reference>
<dbReference type="HOGENOM" id="CLU_1396139_0_0_1"/>
<evidence type="ECO:0000313" key="2">
    <source>
        <dbReference type="Proteomes" id="UP000016930"/>
    </source>
</evidence>
<dbReference type="EMBL" id="KB445791">
    <property type="protein sequence ID" value="EMD42097.1"/>
    <property type="molecule type" value="Genomic_DNA"/>
</dbReference>
<dbReference type="AlphaFoldDB" id="M2RUG5"/>
<protein>
    <recommendedName>
        <fullName evidence="3">WW domain-containing protein</fullName>
    </recommendedName>
</protein>
<name>M2RUG5_CERS8</name>
<evidence type="ECO:0000313" key="1">
    <source>
        <dbReference type="EMBL" id="EMD42097.1"/>
    </source>
</evidence>
<dbReference type="OrthoDB" id="2674421at2759"/>
<proteinExistence type="predicted"/>
<dbReference type="Proteomes" id="UP000016930">
    <property type="component" value="Unassembled WGS sequence"/>
</dbReference>